<keyword evidence="7" id="KW-1185">Reference proteome</keyword>
<protein>
    <submittedName>
        <fullName evidence="6">Translation initiation factor IF-3</fullName>
    </submittedName>
</protein>
<dbReference type="InterPro" id="IPR019815">
    <property type="entry name" value="Translation_initiation_fac_3_C"/>
</dbReference>
<dbReference type="Pfam" id="PF00707">
    <property type="entry name" value="IF3_C"/>
    <property type="match status" value="1"/>
</dbReference>
<keyword evidence="3" id="KW-0648">Protein biosynthesis</keyword>
<dbReference type="InterPro" id="IPR001288">
    <property type="entry name" value="Translation_initiation_fac_3"/>
</dbReference>
<dbReference type="PANTHER" id="PTHR10938:SF0">
    <property type="entry name" value="TRANSLATION INITIATION FACTOR IF-3, MITOCHONDRIAL"/>
    <property type="match status" value="1"/>
</dbReference>
<name>H6BP55_EXODN</name>
<dbReference type="OrthoDB" id="21573at2759"/>
<dbReference type="GO" id="GO:0070124">
    <property type="term" value="P:mitochondrial translational initiation"/>
    <property type="evidence" value="ECO:0007669"/>
    <property type="project" value="TreeGrafter"/>
</dbReference>
<reference evidence="6" key="1">
    <citation type="submission" date="2011-07" db="EMBL/GenBank/DDBJ databases">
        <title>The Genome Sequence of Exophiala (Wangiella) dermatitidis NIH/UT8656.</title>
        <authorList>
            <consortium name="The Broad Institute Genome Sequencing Platform"/>
            <person name="Cuomo C."/>
            <person name="Wang Z."/>
            <person name="Hunicke-Smith S."/>
            <person name="Szanislo P.J."/>
            <person name="Earl A."/>
            <person name="Young S.K."/>
            <person name="Zeng Q."/>
            <person name="Gargeya S."/>
            <person name="Fitzgerald M."/>
            <person name="Haas B."/>
            <person name="Abouelleil A."/>
            <person name="Alvarado L."/>
            <person name="Arachchi H.M."/>
            <person name="Berlin A."/>
            <person name="Brown A."/>
            <person name="Chapman S.B."/>
            <person name="Chen Z."/>
            <person name="Dunbar C."/>
            <person name="Freedman E."/>
            <person name="Gearin G."/>
            <person name="Gellesch M."/>
            <person name="Goldberg J."/>
            <person name="Griggs A."/>
            <person name="Gujja S."/>
            <person name="Heiman D."/>
            <person name="Howarth C."/>
            <person name="Larson L."/>
            <person name="Lui A."/>
            <person name="MacDonald P.J.P."/>
            <person name="Montmayeur A."/>
            <person name="Murphy C."/>
            <person name="Neiman D."/>
            <person name="Pearson M."/>
            <person name="Priest M."/>
            <person name="Roberts A."/>
            <person name="Saif S."/>
            <person name="Shea T."/>
            <person name="Shenoy N."/>
            <person name="Sisk P."/>
            <person name="Stolte C."/>
            <person name="Sykes S."/>
            <person name="Wortman J."/>
            <person name="Nusbaum C."/>
            <person name="Birren B."/>
        </authorList>
    </citation>
    <scope>NUCLEOTIDE SEQUENCE</scope>
    <source>
        <strain evidence="6">NIH/UT8656</strain>
    </source>
</reference>
<accession>H6BP55</accession>
<feature type="domain" description="Translation initiation factor 3 C-terminal" evidence="5">
    <location>
        <begin position="149"/>
        <end position="219"/>
    </location>
</feature>
<dbReference type="RefSeq" id="XP_009153743.1">
    <property type="nucleotide sequence ID" value="XM_009155495.1"/>
</dbReference>
<dbReference type="InParanoid" id="H6BP55"/>
<organism evidence="6 7">
    <name type="scientific">Exophiala dermatitidis (strain ATCC 34100 / CBS 525.76 / NIH/UT8656)</name>
    <name type="common">Black yeast</name>
    <name type="synonym">Wangiella dermatitidis</name>
    <dbReference type="NCBI Taxonomy" id="858893"/>
    <lineage>
        <taxon>Eukaryota</taxon>
        <taxon>Fungi</taxon>
        <taxon>Dikarya</taxon>
        <taxon>Ascomycota</taxon>
        <taxon>Pezizomycotina</taxon>
        <taxon>Eurotiomycetes</taxon>
        <taxon>Chaetothyriomycetidae</taxon>
        <taxon>Chaetothyriales</taxon>
        <taxon>Herpotrichiellaceae</taxon>
        <taxon>Exophiala</taxon>
    </lineage>
</organism>
<proteinExistence type="inferred from homology"/>
<dbReference type="VEuPathDB" id="FungiDB:HMPREF1120_01476"/>
<dbReference type="OMA" id="GTQTKAM"/>
<dbReference type="InterPro" id="IPR036788">
    <property type="entry name" value="T_IF-3_C_sf"/>
</dbReference>
<dbReference type="GeneID" id="20306115"/>
<dbReference type="GO" id="GO:0003743">
    <property type="term" value="F:translation initiation factor activity"/>
    <property type="evidence" value="ECO:0007669"/>
    <property type="project" value="UniProtKB-KW"/>
</dbReference>
<feature type="coiled-coil region" evidence="4">
    <location>
        <begin position="183"/>
        <end position="214"/>
    </location>
</feature>
<dbReference type="GO" id="GO:0005739">
    <property type="term" value="C:mitochondrion"/>
    <property type="evidence" value="ECO:0007669"/>
    <property type="project" value="TreeGrafter"/>
</dbReference>
<dbReference type="GO" id="GO:0032790">
    <property type="term" value="P:ribosome disassembly"/>
    <property type="evidence" value="ECO:0007669"/>
    <property type="project" value="TreeGrafter"/>
</dbReference>
<evidence type="ECO:0000259" key="5">
    <source>
        <dbReference type="Pfam" id="PF00707"/>
    </source>
</evidence>
<gene>
    <name evidence="6" type="ORF">HMPREF1120_01476</name>
</gene>
<evidence type="ECO:0000256" key="3">
    <source>
        <dbReference type="ARBA" id="ARBA00022917"/>
    </source>
</evidence>
<evidence type="ECO:0000313" key="7">
    <source>
        <dbReference type="Proteomes" id="UP000007304"/>
    </source>
</evidence>
<evidence type="ECO:0000313" key="6">
    <source>
        <dbReference type="EMBL" id="EHY53282.1"/>
    </source>
</evidence>
<evidence type="ECO:0000256" key="2">
    <source>
        <dbReference type="ARBA" id="ARBA00022540"/>
    </source>
</evidence>
<keyword evidence="4" id="KW-0175">Coiled coil</keyword>
<dbReference type="Gene3D" id="3.30.110.10">
    <property type="entry name" value="Translation initiation factor 3 (IF-3), C-terminal domain"/>
    <property type="match status" value="1"/>
</dbReference>
<dbReference type="AlphaFoldDB" id="H6BP55"/>
<evidence type="ECO:0000256" key="1">
    <source>
        <dbReference type="ARBA" id="ARBA00005439"/>
    </source>
</evidence>
<dbReference type="Proteomes" id="UP000007304">
    <property type="component" value="Unassembled WGS sequence"/>
</dbReference>
<dbReference type="SUPFAM" id="SSF55200">
    <property type="entry name" value="Translation initiation factor IF3, C-terminal domain"/>
    <property type="match status" value="1"/>
</dbReference>
<sequence length="234" mass="26869">MQRVSVLLRPVLRATAPARRPRLYQSEFCHRPFGTSRPWLAVDQRRVAGKLQIVTIDDKLAQFNLDEKIDTRQVRVKTADGKISPPVDLRRVLGSIDRTTSHVLQLSKPGEHDYAIVQVVERADLIKQIKDKEAAQRRVQHAQKDKKPKQIELNWAISPNDLQLKLRQMEDFLRKGKKVEILLASKRRQRKASQEEAETLLKTLKEKIQELGAVEVTPMEGGLLRQAKLTVKMP</sequence>
<evidence type="ECO:0000256" key="4">
    <source>
        <dbReference type="SAM" id="Coils"/>
    </source>
</evidence>
<dbReference type="HOGENOM" id="CLU_062478_1_1_1"/>
<keyword evidence="2 6" id="KW-0396">Initiation factor</keyword>
<dbReference type="EMBL" id="JH226130">
    <property type="protein sequence ID" value="EHY53282.1"/>
    <property type="molecule type" value="Genomic_DNA"/>
</dbReference>
<dbReference type="eggNOG" id="ENOG502QWD8">
    <property type="taxonomic scope" value="Eukaryota"/>
</dbReference>
<dbReference type="GO" id="GO:0043022">
    <property type="term" value="F:ribosome binding"/>
    <property type="evidence" value="ECO:0007669"/>
    <property type="project" value="TreeGrafter"/>
</dbReference>
<dbReference type="PANTHER" id="PTHR10938">
    <property type="entry name" value="TRANSLATION INITIATION FACTOR IF-3"/>
    <property type="match status" value="1"/>
</dbReference>
<dbReference type="STRING" id="858893.H6BP55"/>
<comment type="similarity">
    <text evidence="1">Belongs to the IF-3 family.</text>
</comment>